<sequence length="62" mass="6904">MADYVFHGNELFLAAEAAVARLELRGDQPVLLAKLKDMVKLNSWHGAEQLKVKNLLAREASL</sequence>
<protein>
    <submittedName>
        <fullName evidence="1">Uncharacterized protein</fullName>
    </submittedName>
</protein>
<accession>A0AAW5HGD5</accession>
<organism evidence="1 2">
    <name type="scientific">Pseudomonas putida</name>
    <name type="common">Arthrobacter siderocapsulatus</name>
    <dbReference type="NCBI Taxonomy" id="303"/>
    <lineage>
        <taxon>Bacteria</taxon>
        <taxon>Pseudomonadati</taxon>
        <taxon>Pseudomonadota</taxon>
        <taxon>Gammaproteobacteria</taxon>
        <taxon>Pseudomonadales</taxon>
        <taxon>Pseudomonadaceae</taxon>
        <taxon>Pseudomonas</taxon>
    </lineage>
</organism>
<proteinExistence type="predicted"/>
<comment type="caution">
    <text evidence="1">The sequence shown here is derived from an EMBL/GenBank/DDBJ whole genome shotgun (WGS) entry which is preliminary data.</text>
</comment>
<name>A0AAW5HGD5_PSEPU</name>
<dbReference type="RefSeq" id="WP_252459577.1">
    <property type="nucleotide sequence ID" value="NZ_JAMHFX010000162.1"/>
</dbReference>
<dbReference type="Proteomes" id="UP001202943">
    <property type="component" value="Unassembled WGS sequence"/>
</dbReference>
<evidence type="ECO:0000313" key="1">
    <source>
        <dbReference type="EMBL" id="MCO1621324.1"/>
    </source>
</evidence>
<reference evidence="1" key="2">
    <citation type="submission" date="2023-08" db="EMBL/GenBank/DDBJ databases">
        <title>Isolation, Identification, Denitrification Characteristics of A Highly Efficient Aerobic Denitrifying Bacterial Strain DS2.</title>
        <authorList>
            <person name="Wang H."/>
        </authorList>
    </citation>
    <scope>NUCLEOTIDE SEQUENCE</scope>
    <source>
        <strain evidence="1">DS2</strain>
    </source>
</reference>
<dbReference type="AlphaFoldDB" id="A0AAW5HGD5"/>
<reference evidence="1" key="1">
    <citation type="submission" date="2022-05" db="EMBL/GenBank/DDBJ databases">
        <authorList>
            <person name="Yi M."/>
        </authorList>
    </citation>
    <scope>NUCLEOTIDE SEQUENCE</scope>
    <source>
        <strain evidence="1">DS2</strain>
    </source>
</reference>
<evidence type="ECO:0000313" key="2">
    <source>
        <dbReference type="Proteomes" id="UP001202943"/>
    </source>
</evidence>
<dbReference type="EMBL" id="JAMHFX010000162">
    <property type="protein sequence ID" value="MCO1621324.1"/>
    <property type="molecule type" value="Genomic_DNA"/>
</dbReference>
<gene>
    <name evidence="1" type="ORF">M8C81_12005</name>
</gene>